<comment type="caution">
    <text evidence="2">The sequence shown here is derived from an EMBL/GenBank/DDBJ whole genome shotgun (WGS) entry which is preliminary data.</text>
</comment>
<evidence type="ECO:0000313" key="3">
    <source>
        <dbReference type="Proteomes" id="UP001205843"/>
    </source>
</evidence>
<dbReference type="InterPro" id="IPR054276">
    <property type="entry name" value="DUF7007"/>
</dbReference>
<dbReference type="RefSeq" id="WP_253476226.1">
    <property type="nucleotide sequence ID" value="NZ_JALJXV010000003.1"/>
</dbReference>
<dbReference type="Proteomes" id="UP001205843">
    <property type="component" value="Unassembled WGS sequence"/>
</dbReference>
<feature type="domain" description="DUF7007" evidence="1">
    <location>
        <begin position="2"/>
        <end position="126"/>
    </location>
</feature>
<reference evidence="2" key="1">
    <citation type="submission" date="2022-03" db="EMBL/GenBank/DDBJ databases">
        <title>Genomic Encyclopedia of Type Strains, Phase III (KMG-III): the genomes of soil and plant-associated and newly described type strains.</title>
        <authorList>
            <person name="Whitman W."/>
        </authorList>
    </citation>
    <scope>NUCLEOTIDE SEQUENCE</scope>
    <source>
        <strain evidence="2">ANL 6-2</strain>
    </source>
</reference>
<dbReference type="AlphaFoldDB" id="A0AAE3G3D2"/>
<dbReference type="EMBL" id="JALJXV010000003">
    <property type="protein sequence ID" value="MCP1674309.1"/>
    <property type="molecule type" value="Genomic_DNA"/>
</dbReference>
<evidence type="ECO:0000313" key="2">
    <source>
        <dbReference type="EMBL" id="MCP1674309.1"/>
    </source>
</evidence>
<organism evidence="2 3">
    <name type="scientific">Natronocella acetinitrilica</name>
    <dbReference type="NCBI Taxonomy" id="414046"/>
    <lineage>
        <taxon>Bacteria</taxon>
        <taxon>Pseudomonadati</taxon>
        <taxon>Pseudomonadota</taxon>
        <taxon>Gammaproteobacteria</taxon>
        <taxon>Chromatiales</taxon>
        <taxon>Ectothiorhodospiraceae</taxon>
        <taxon>Natronocella</taxon>
    </lineage>
</organism>
<dbReference type="Pfam" id="PF22653">
    <property type="entry name" value="DUF7007"/>
    <property type="match status" value="1"/>
</dbReference>
<evidence type="ECO:0000259" key="1">
    <source>
        <dbReference type="Pfam" id="PF22653"/>
    </source>
</evidence>
<name>A0AAE3G3D2_9GAMM</name>
<sequence length="196" mass="21449">MRTPWGKAQTVRAIADGIRVVSTASHGGMKLDAARNRLIPEALRRASGWYEEDCEAAIVVAHFAPEFAAAQSERGEASAEAIDALREQAWGVVRNYFPAGYEVATGRTLAPGESVERDGEQFHERHREDWVVIAALGEADGVHCIATRGGVRGDVEERTFLVAREEYETRSRHGFVIDPARHRRIDDAAEGPGVSG</sequence>
<keyword evidence="3" id="KW-1185">Reference proteome</keyword>
<gene>
    <name evidence="2" type="ORF">J2T57_001411</name>
</gene>
<protein>
    <recommendedName>
        <fullName evidence="1">DUF7007 domain-containing protein</fullName>
    </recommendedName>
</protein>
<accession>A0AAE3G3D2</accession>
<proteinExistence type="predicted"/>